<evidence type="ECO:0000313" key="3">
    <source>
        <dbReference type="Proteomes" id="UP000327085"/>
    </source>
</evidence>
<dbReference type="EMBL" id="CABIKO010000333">
    <property type="protein sequence ID" value="VVA34438.1"/>
    <property type="molecule type" value="Genomic_DNA"/>
</dbReference>
<sequence>MGVKVFSHQNCLKDSVSPQALMNSNRSPNPNQVRTSPQADWSKRRPTRTNYNPLPPVQKPATPKNVVMGQVNILKRGEEIPKFAPIQPPPKQNLHPEVLDLGSTSRMGLDSKMVPIPPKQTKLPEPNWASGSTSGLGFWVRGDVVAG</sequence>
<dbReference type="PANTHER" id="PTHR33670:SF17">
    <property type="entry name" value="ANTHER-SPECIFIC PROLINE-RICH PROTEIN APG"/>
    <property type="match status" value="1"/>
</dbReference>
<dbReference type="Proteomes" id="UP000327085">
    <property type="component" value="Chromosome 6"/>
</dbReference>
<gene>
    <name evidence="2" type="ORF">ALMOND_2B029015</name>
</gene>
<protein>
    <submittedName>
        <fullName evidence="2">PREDICTED: pollen-specific leucine-rich repeat extensin 1</fullName>
    </submittedName>
</protein>
<organism evidence="2 3">
    <name type="scientific">Prunus dulcis</name>
    <name type="common">Almond</name>
    <name type="synonym">Amygdalus dulcis</name>
    <dbReference type="NCBI Taxonomy" id="3755"/>
    <lineage>
        <taxon>Eukaryota</taxon>
        <taxon>Viridiplantae</taxon>
        <taxon>Streptophyta</taxon>
        <taxon>Embryophyta</taxon>
        <taxon>Tracheophyta</taxon>
        <taxon>Spermatophyta</taxon>
        <taxon>Magnoliopsida</taxon>
        <taxon>eudicotyledons</taxon>
        <taxon>Gunneridae</taxon>
        <taxon>Pentapetalae</taxon>
        <taxon>rosids</taxon>
        <taxon>fabids</taxon>
        <taxon>Rosales</taxon>
        <taxon>Rosaceae</taxon>
        <taxon>Amygdaloideae</taxon>
        <taxon>Amygdaleae</taxon>
        <taxon>Prunus</taxon>
    </lineage>
</organism>
<proteinExistence type="predicted"/>
<feature type="compositionally biased region" description="Polar residues" evidence="1">
    <location>
        <begin position="16"/>
        <end position="39"/>
    </location>
</feature>
<dbReference type="Gramene" id="VVA34438">
    <property type="protein sequence ID" value="VVA34438"/>
    <property type="gene ID" value="Prudul26B029015"/>
</dbReference>
<evidence type="ECO:0000256" key="1">
    <source>
        <dbReference type="SAM" id="MobiDB-lite"/>
    </source>
</evidence>
<reference evidence="3" key="1">
    <citation type="journal article" date="2020" name="Plant J.">
        <title>Transposons played a major role in the diversification between the closely related almond and peach genomes: results from the almond genome sequence.</title>
        <authorList>
            <person name="Alioto T."/>
            <person name="Alexiou K.G."/>
            <person name="Bardil A."/>
            <person name="Barteri F."/>
            <person name="Castanera R."/>
            <person name="Cruz F."/>
            <person name="Dhingra A."/>
            <person name="Duval H."/>
            <person name="Fernandez I Marti A."/>
            <person name="Frias L."/>
            <person name="Galan B."/>
            <person name="Garcia J.L."/>
            <person name="Howad W."/>
            <person name="Gomez-Garrido J."/>
            <person name="Gut M."/>
            <person name="Julca I."/>
            <person name="Morata J."/>
            <person name="Puigdomenech P."/>
            <person name="Ribeca P."/>
            <person name="Rubio Cabetas M.J."/>
            <person name="Vlasova A."/>
            <person name="Wirthensohn M."/>
            <person name="Garcia-Mas J."/>
            <person name="Gabaldon T."/>
            <person name="Casacuberta J.M."/>
            <person name="Arus P."/>
        </authorList>
    </citation>
    <scope>NUCLEOTIDE SEQUENCE [LARGE SCALE GENOMIC DNA]</scope>
    <source>
        <strain evidence="3">cv. Texas</strain>
    </source>
</reference>
<dbReference type="PANTHER" id="PTHR33670">
    <property type="entry name" value="SPLICING FACTOR, PROLINE- AND GLUTAMINE-RICH-LIKE"/>
    <property type="match status" value="1"/>
</dbReference>
<dbReference type="AlphaFoldDB" id="A0A5E4G4A1"/>
<name>A0A5E4G4A1_PRUDU</name>
<feature type="region of interest" description="Disordered" evidence="1">
    <location>
        <begin position="16"/>
        <end position="63"/>
    </location>
</feature>
<accession>A0A5E4G4A1</accession>
<evidence type="ECO:0000313" key="2">
    <source>
        <dbReference type="EMBL" id="VVA34438.1"/>
    </source>
</evidence>
<dbReference type="InParanoid" id="A0A5E4G4A1"/>